<dbReference type="RefSeq" id="WP_111568080.1">
    <property type="nucleotide sequence ID" value="NZ_PIPK01000001.1"/>
</dbReference>
<gene>
    <name evidence="2" type="ORF">B0I24_101222</name>
    <name evidence="3" type="ORF">CWE07_01060</name>
</gene>
<proteinExistence type="predicted"/>
<name>A0A327X4M7_9GAMM</name>
<feature type="region of interest" description="Disordered" evidence="1">
    <location>
        <begin position="1"/>
        <end position="31"/>
    </location>
</feature>
<dbReference type="Proteomes" id="UP000249203">
    <property type="component" value="Unassembled WGS sequence"/>
</dbReference>
<feature type="compositionally biased region" description="Polar residues" evidence="1">
    <location>
        <begin position="7"/>
        <end position="31"/>
    </location>
</feature>
<dbReference type="AlphaFoldDB" id="A0A327X4M7"/>
<organism evidence="2 4">
    <name type="scientific">Aliidiomarina maris</name>
    <dbReference type="NCBI Taxonomy" id="531312"/>
    <lineage>
        <taxon>Bacteria</taxon>
        <taxon>Pseudomonadati</taxon>
        <taxon>Pseudomonadota</taxon>
        <taxon>Gammaproteobacteria</taxon>
        <taxon>Alteromonadales</taxon>
        <taxon>Idiomarinaceae</taxon>
        <taxon>Aliidiomarina</taxon>
    </lineage>
</organism>
<dbReference type="EMBL" id="QLMD01000001">
    <property type="protein sequence ID" value="RAK01599.1"/>
    <property type="molecule type" value="Genomic_DNA"/>
</dbReference>
<evidence type="ECO:0000313" key="2">
    <source>
        <dbReference type="EMBL" id="RAK01599.1"/>
    </source>
</evidence>
<sequence>MAGLLNPQEQQPMPAQSEAPQQPGASSDLSQQYEEAQLYVERFAAHPQASDKLADMIAGAESMEAGLAEAAAFMLIRVEAHFELSDEVKLELIGDIMESVFEIAGEMGLLDESDVTEDLIQSVMSLGTQRYAEMHEQAGMPLDPNEARSELDELESSGAIDEARTAMPEDADSLNQLVHMARQGG</sequence>
<protein>
    <submittedName>
        <fullName evidence="2">Uncharacterized protein</fullName>
    </submittedName>
</protein>
<evidence type="ECO:0000313" key="3">
    <source>
        <dbReference type="EMBL" id="RUO28425.1"/>
    </source>
</evidence>
<evidence type="ECO:0000313" key="4">
    <source>
        <dbReference type="Proteomes" id="UP000249203"/>
    </source>
</evidence>
<accession>A0A327X4M7</accession>
<reference evidence="3 5" key="1">
    <citation type="journal article" date="2018" name="Front. Microbiol.">
        <title>Genome-Based Analysis Reveals the Taxonomy and Diversity of the Family Idiomarinaceae.</title>
        <authorList>
            <person name="Liu Y."/>
            <person name="Lai Q."/>
            <person name="Shao Z."/>
        </authorList>
    </citation>
    <scope>NUCLEOTIDE SEQUENCE [LARGE SCALE GENOMIC DNA]</scope>
    <source>
        <strain evidence="3 5">CF12-14</strain>
    </source>
</reference>
<dbReference type="Proteomes" id="UP000287865">
    <property type="component" value="Unassembled WGS sequence"/>
</dbReference>
<dbReference type="EMBL" id="PIPK01000001">
    <property type="protein sequence ID" value="RUO28425.1"/>
    <property type="molecule type" value="Genomic_DNA"/>
</dbReference>
<reference evidence="2 4" key="2">
    <citation type="submission" date="2018-06" db="EMBL/GenBank/DDBJ databases">
        <title>Genomic Encyclopedia of Type Strains, Phase III (KMG-III): the genomes of soil and plant-associated and newly described type strains.</title>
        <authorList>
            <person name="Whitman W."/>
        </authorList>
    </citation>
    <scope>NUCLEOTIDE SEQUENCE [LARGE SCALE GENOMIC DNA]</scope>
    <source>
        <strain evidence="2 4">CGMCC 1.15366</strain>
    </source>
</reference>
<evidence type="ECO:0000256" key="1">
    <source>
        <dbReference type="SAM" id="MobiDB-lite"/>
    </source>
</evidence>
<comment type="caution">
    <text evidence="2">The sequence shown here is derived from an EMBL/GenBank/DDBJ whole genome shotgun (WGS) entry which is preliminary data.</text>
</comment>
<keyword evidence="5" id="KW-1185">Reference proteome</keyword>
<evidence type="ECO:0000313" key="5">
    <source>
        <dbReference type="Proteomes" id="UP000287865"/>
    </source>
</evidence>